<feature type="region of interest" description="Disordered" evidence="1">
    <location>
        <begin position="41"/>
        <end position="63"/>
    </location>
</feature>
<evidence type="ECO:0000256" key="2">
    <source>
        <dbReference type="SAM" id="SignalP"/>
    </source>
</evidence>
<protein>
    <submittedName>
        <fullName evidence="3">Branched-chain-amino-acid aminotransferase</fullName>
    </submittedName>
</protein>
<feature type="signal peptide" evidence="2">
    <location>
        <begin position="1"/>
        <end position="31"/>
    </location>
</feature>
<keyword evidence="2" id="KW-0732">Signal</keyword>
<dbReference type="AlphaFoldDB" id="A0A5A7RC08"/>
<dbReference type="EMBL" id="BKCP01011626">
    <property type="protein sequence ID" value="GER55225.1"/>
    <property type="molecule type" value="Genomic_DNA"/>
</dbReference>
<evidence type="ECO:0000256" key="1">
    <source>
        <dbReference type="SAM" id="MobiDB-lite"/>
    </source>
</evidence>
<evidence type="ECO:0000313" key="4">
    <source>
        <dbReference type="Proteomes" id="UP000325081"/>
    </source>
</evidence>
<comment type="caution">
    <text evidence="3">The sequence shown here is derived from an EMBL/GenBank/DDBJ whole genome shotgun (WGS) entry which is preliminary data.</text>
</comment>
<accession>A0A5A7RC08</accession>
<dbReference type="GO" id="GO:0008483">
    <property type="term" value="F:transaminase activity"/>
    <property type="evidence" value="ECO:0007669"/>
    <property type="project" value="UniProtKB-KW"/>
</dbReference>
<keyword evidence="3" id="KW-0032">Aminotransferase</keyword>
<proteinExistence type="predicted"/>
<organism evidence="3 4">
    <name type="scientific">Striga asiatica</name>
    <name type="common">Asiatic witchweed</name>
    <name type="synonym">Buchnera asiatica</name>
    <dbReference type="NCBI Taxonomy" id="4170"/>
    <lineage>
        <taxon>Eukaryota</taxon>
        <taxon>Viridiplantae</taxon>
        <taxon>Streptophyta</taxon>
        <taxon>Embryophyta</taxon>
        <taxon>Tracheophyta</taxon>
        <taxon>Spermatophyta</taxon>
        <taxon>Magnoliopsida</taxon>
        <taxon>eudicotyledons</taxon>
        <taxon>Gunneridae</taxon>
        <taxon>Pentapetalae</taxon>
        <taxon>asterids</taxon>
        <taxon>lamiids</taxon>
        <taxon>Lamiales</taxon>
        <taxon>Orobanchaceae</taxon>
        <taxon>Buchnereae</taxon>
        <taxon>Striga</taxon>
    </lineage>
</organism>
<keyword evidence="3" id="KW-0808">Transferase</keyword>
<gene>
    <name evidence="3" type="ORF">STAS_32879</name>
</gene>
<evidence type="ECO:0000313" key="3">
    <source>
        <dbReference type="EMBL" id="GER55225.1"/>
    </source>
</evidence>
<name>A0A5A7RC08_STRAF</name>
<reference evidence="4" key="1">
    <citation type="journal article" date="2019" name="Curr. Biol.">
        <title>Genome Sequence of Striga asiatica Provides Insight into the Evolution of Plant Parasitism.</title>
        <authorList>
            <person name="Yoshida S."/>
            <person name="Kim S."/>
            <person name="Wafula E.K."/>
            <person name="Tanskanen J."/>
            <person name="Kim Y.M."/>
            <person name="Honaas L."/>
            <person name="Yang Z."/>
            <person name="Spallek T."/>
            <person name="Conn C.E."/>
            <person name="Ichihashi Y."/>
            <person name="Cheong K."/>
            <person name="Cui S."/>
            <person name="Der J.P."/>
            <person name="Gundlach H."/>
            <person name="Jiao Y."/>
            <person name="Hori C."/>
            <person name="Ishida J.K."/>
            <person name="Kasahara H."/>
            <person name="Kiba T."/>
            <person name="Kim M.S."/>
            <person name="Koo N."/>
            <person name="Laohavisit A."/>
            <person name="Lee Y.H."/>
            <person name="Lumba S."/>
            <person name="McCourt P."/>
            <person name="Mortimer J.C."/>
            <person name="Mutuku J.M."/>
            <person name="Nomura T."/>
            <person name="Sasaki-Sekimoto Y."/>
            <person name="Seto Y."/>
            <person name="Wang Y."/>
            <person name="Wakatake T."/>
            <person name="Sakakibara H."/>
            <person name="Demura T."/>
            <person name="Yamaguchi S."/>
            <person name="Yoneyama K."/>
            <person name="Manabe R.I."/>
            <person name="Nelson D.C."/>
            <person name="Schulman A.H."/>
            <person name="Timko M.P."/>
            <person name="dePamphilis C.W."/>
            <person name="Choi D."/>
            <person name="Shirasu K."/>
        </authorList>
    </citation>
    <scope>NUCLEOTIDE SEQUENCE [LARGE SCALE GENOMIC DNA]</scope>
    <source>
        <strain evidence="4">cv. UVA1</strain>
    </source>
</reference>
<feature type="region of interest" description="Disordered" evidence="1">
    <location>
        <begin position="101"/>
        <end position="121"/>
    </location>
</feature>
<feature type="compositionally biased region" description="Basic residues" evidence="1">
    <location>
        <begin position="110"/>
        <end position="121"/>
    </location>
</feature>
<feature type="chain" id="PRO_5022929530" evidence="2">
    <location>
        <begin position="32"/>
        <end position="307"/>
    </location>
</feature>
<sequence length="307" mass="33525">MLNVSIDLAMSPILFIFALHISGSGIGSVRGAQSKDSVAENINTPTPKPSPIITPESSPTYGTSNQAILPTSPRIVSHPMDNPKTSSLQLADTLVEVEIQPSNIGSGPTNRRKSTFTRKGRSKMEDKAAVMLIDPSEVGISALLGKGERKWDNELIYQTFEPEDASKILSIPLSEHSGSDKLIWHWSPKCTFSVKEVAALSDGGGINVSCLVESRGSTPILWQEKMEQTCTQAQAVIFAIRWSLKRAQQKKWSGFTCLLDSQAMVDAITRKAELQGIENSVQTEMFDLISARQPLRVGSWLTRIACV</sequence>
<keyword evidence="4" id="KW-1185">Reference proteome</keyword>
<dbReference type="Proteomes" id="UP000325081">
    <property type="component" value="Unassembled WGS sequence"/>
</dbReference>